<evidence type="ECO:0000313" key="10">
    <source>
        <dbReference type="Proteomes" id="UP001597079"/>
    </source>
</evidence>
<keyword evidence="3" id="KW-1003">Cell membrane</keyword>
<dbReference type="Proteomes" id="UP001597079">
    <property type="component" value="Unassembled WGS sequence"/>
</dbReference>
<name>A0ABW4JF82_9BACL</name>
<feature type="transmembrane region" description="Helical" evidence="7">
    <location>
        <begin position="193"/>
        <end position="212"/>
    </location>
</feature>
<feature type="transmembrane region" description="Helical" evidence="7">
    <location>
        <begin position="286"/>
        <end position="311"/>
    </location>
</feature>
<keyword evidence="4 7" id="KW-0812">Transmembrane</keyword>
<dbReference type="RefSeq" id="WP_377941375.1">
    <property type="nucleotide sequence ID" value="NZ_JBHUCX010000013.1"/>
</dbReference>
<accession>A0ABW4JF82</accession>
<dbReference type="PROSITE" id="PS50928">
    <property type="entry name" value="ABC_TM1"/>
    <property type="match status" value="1"/>
</dbReference>
<evidence type="ECO:0000256" key="1">
    <source>
        <dbReference type="ARBA" id="ARBA00004651"/>
    </source>
</evidence>
<comment type="caution">
    <text evidence="9">The sequence shown here is derived from an EMBL/GenBank/DDBJ whole genome shotgun (WGS) entry which is preliminary data.</text>
</comment>
<dbReference type="PANTHER" id="PTHR43227:SF11">
    <property type="entry name" value="BLL4140 PROTEIN"/>
    <property type="match status" value="1"/>
</dbReference>
<dbReference type="InterPro" id="IPR050809">
    <property type="entry name" value="UgpAE/MalFG_permease"/>
</dbReference>
<dbReference type="InterPro" id="IPR035906">
    <property type="entry name" value="MetI-like_sf"/>
</dbReference>
<feature type="transmembrane region" description="Helical" evidence="7">
    <location>
        <begin position="131"/>
        <end position="151"/>
    </location>
</feature>
<evidence type="ECO:0000259" key="8">
    <source>
        <dbReference type="PROSITE" id="PS50928"/>
    </source>
</evidence>
<dbReference type="InterPro" id="IPR000515">
    <property type="entry name" value="MetI-like"/>
</dbReference>
<dbReference type="SUPFAM" id="SSF161098">
    <property type="entry name" value="MetI-like"/>
    <property type="match status" value="1"/>
</dbReference>
<organism evidence="9 10">
    <name type="scientific">Alicyclobacillus fodiniaquatilis</name>
    <dbReference type="NCBI Taxonomy" id="1661150"/>
    <lineage>
        <taxon>Bacteria</taxon>
        <taxon>Bacillati</taxon>
        <taxon>Bacillota</taxon>
        <taxon>Bacilli</taxon>
        <taxon>Bacillales</taxon>
        <taxon>Alicyclobacillaceae</taxon>
        <taxon>Alicyclobacillus</taxon>
    </lineage>
</organism>
<keyword evidence="5 7" id="KW-1133">Transmembrane helix</keyword>
<comment type="similarity">
    <text evidence="7">Belongs to the binding-protein-dependent transport system permease family.</text>
</comment>
<evidence type="ECO:0000313" key="9">
    <source>
        <dbReference type="EMBL" id="MFD1673825.1"/>
    </source>
</evidence>
<keyword evidence="6 7" id="KW-0472">Membrane</keyword>
<reference evidence="10" key="1">
    <citation type="journal article" date="2019" name="Int. J. Syst. Evol. Microbiol.">
        <title>The Global Catalogue of Microorganisms (GCM) 10K type strain sequencing project: providing services to taxonomists for standard genome sequencing and annotation.</title>
        <authorList>
            <consortium name="The Broad Institute Genomics Platform"/>
            <consortium name="The Broad Institute Genome Sequencing Center for Infectious Disease"/>
            <person name="Wu L."/>
            <person name="Ma J."/>
        </authorList>
    </citation>
    <scope>NUCLEOTIDE SEQUENCE [LARGE SCALE GENOMIC DNA]</scope>
    <source>
        <strain evidence="10">CGMCC 1.12286</strain>
    </source>
</reference>
<feature type="transmembrane region" description="Helical" evidence="7">
    <location>
        <begin position="30"/>
        <end position="49"/>
    </location>
</feature>
<evidence type="ECO:0000256" key="2">
    <source>
        <dbReference type="ARBA" id="ARBA00022448"/>
    </source>
</evidence>
<evidence type="ECO:0000256" key="5">
    <source>
        <dbReference type="ARBA" id="ARBA00022989"/>
    </source>
</evidence>
<comment type="subcellular location">
    <subcellularLocation>
        <location evidence="1 7">Cell membrane</location>
        <topology evidence="1 7">Multi-pass membrane protein</topology>
    </subcellularLocation>
</comment>
<evidence type="ECO:0000256" key="7">
    <source>
        <dbReference type="RuleBase" id="RU363032"/>
    </source>
</evidence>
<dbReference type="CDD" id="cd06261">
    <property type="entry name" value="TM_PBP2"/>
    <property type="match status" value="1"/>
</dbReference>
<evidence type="ECO:0000256" key="6">
    <source>
        <dbReference type="ARBA" id="ARBA00023136"/>
    </source>
</evidence>
<dbReference type="PANTHER" id="PTHR43227">
    <property type="entry name" value="BLL4140 PROTEIN"/>
    <property type="match status" value="1"/>
</dbReference>
<evidence type="ECO:0000256" key="3">
    <source>
        <dbReference type="ARBA" id="ARBA00022475"/>
    </source>
</evidence>
<dbReference type="Pfam" id="PF00528">
    <property type="entry name" value="BPD_transp_1"/>
    <property type="match status" value="1"/>
</dbReference>
<sequence length="320" mass="35676">MSSDMAMATQSQVSKKTKVKRPWKRIKRHWQLYLVIAVPTAFLVIFNYIPMTGAQIAFRNYNPVQGIWHSPWIGMQEFSFFYHSPYFWPVIRNTLTISIYSLLVGTPAAVILALALNEVKHERFKRTVQMFTYAPYFISTVVMVGIMEIILSPSAGLLGQIAQVFGIHNVPNILGSSKAFSSLYVWSGVWQETGYGAVIYLAALSNVNPELYEAARIDGASRLQKIWHIDLTAIRPTIIILFILAVGGILGVGFEKAFLLQNSLNLGASEIISTYTYKMGLVDANFSFAAAVGLMNSAIGFILILIVNFVARRVSETSLF</sequence>
<proteinExistence type="inferred from homology"/>
<protein>
    <submittedName>
        <fullName evidence="9">ABC transporter permease</fullName>
    </submittedName>
</protein>
<dbReference type="Gene3D" id="1.10.3720.10">
    <property type="entry name" value="MetI-like"/>
    <property type="match status" value="1"/>
</dbReference>
<keyword evidence="10" id="KW-1185">Reference proteome</keyword>
<feature type="domain" description="ABC transmembrane type-1" evidence="8">
    <location>
        <begin position="91"/>
        <end position="307"/>
    </location>
</feature>
<feature type="transmembrane region" description="Helical" evidence="7">
    <location>
        <begin position="233"/>
        <end position="254"/>
    </location>
</feature>
<keyword evidence="2 7" id="KW-0813">Transport</keyword>
<evidence type="ECO:0000256" key="4">
    <source>
        <dbReference type="ARBA" id="ARBA00022692"/>
    </source>
</evidence>
<dbReference type="EMBL" id="JBHUCX010000013">
    <property type="protein sequence ID" value="MFD1673825.1"/>
    <property type="molecule type" value="Genomic_DNA"/>
</dbReference>
<feature type="transmembrane region" description="Helical" evidence="7">
    <location>
        <begin position="97"/>
        <end position="119"/>
    </location>
</feature>
<gene>
    <name evidence="9" type="ORF">ACFSB2_03760</name>
</gene>